<keyword evidence="3" id="KW-1185">Reference proteome</keyword>
<evidence type="ECO:0008006" key="4">
    <source>
        <dbReference type="Google" id="ProtNLM"/>
    </source>
</evidence>
<accession>A0ABP8MS33</accession>
<dbReference type="EMBL" id="BAABEZ010000022">
    <property type="protein sequence ID" value="GAA4453706.1"/>
    <property type="molecule type" value="Genomic_DNA"/>
</dbReference>
<gene>
    <name evidence="2" type="ORF">GCM10023092_14500</name>
</gene>
<evidence type="ECO:0000313" key="2">
    <source>
        <dbReference type="EMBL" id="GAA4453706.1"/>
    </source>
</evidence>
<dbReference type="Gene3D" id="1.25.40.10">
    <property type="entry name" value="Tetratricopeptide repeat domain"/>
    <property type="match status" value="1"/>
</dbReference>
<organism evidence="2 3">
    <name type="scientific">Rurimicrobium arvi</name>
    <dbReference type="NCBI Taxonomy" id="2049916"/>
    <lineage>
        <taxon>Bacteria</taxon>
        <taxon>Pseudomonadati</taxon>
        <taxon>Bacteroidota</taxon>
        <taxon>Chitinophagia</taxon>
        <taxon>Chitinophagales</taxon>
        <taxon>Chitinophagaceae</taxon>
        <taxon>Rurimicrobium</taxon>
    </lineage>
</organism>
<name>A0ABP8MS33_9BACT</name>
<comment type="caution">
    <text evidence="2">The sequence shown here is derived from an EMBL/GenBank/DDBJ whole genome shotgun (WGS) entry which is preliminary data.</text>
</comment>
<dbReference type="InterPro" id="IPR011990">
    <property type="entry name" value="TPR-like_helical_dom_sf"/>
</dbReference>
<evidence type="ECO:0000313" key="3">
    <source>
        <dbReference type="Proteomes" id="UP001501410"/>
    </source>
</evidence>
<reference evidence="3" key="1">
    <citation type="journal article" date="2019" name="Int. J. Syst. Evol. Microbiol.">
        <title>The Global Catalogue of Microorganisms (GCM) 10K type strain sequencing project: providing services to taxonomists for standard genome sequencing and annotation.</title>
        <authorList>
            <consortium name="The Broad Institute Genomics Platform"/>
            <consortium name="The Broad Institute Genome Sequencing Center for Infectious Disease"/>
            <person name="Wu L."/>
            <person name="Ma J."/>
        </authorList>
    </citation>
    <scope>NUCLEOTIDE SEQUENCE [LARGE SCALE GENOMIC DNA]</scope>
    <source>
        <strain evidence="3">JCM 31921</strain>
    </source>
</reference>
<dbReference type="SUPFAM" id="SSF48452">
    <property type="entry name" value="TPR-like"/>
    <property type="match status" value="1"/>
</dbReference>
<dbReference type="Proteomes" id="UP001501410">
    <property type="component" value="Unassembled WGS sequence"/>
</dbReference>
<sequence>MKYFLLIACCLLFTVAPAQTVDNRTTTKNDLLHTVEAVRTRYDRAFDSLFRNAAKIGEAQFWLSYRQLMFAYRRQFATAVSFTEAGTEGLSKLSRSAAKQLSADSWHVAVETMTQKFADKKIRSKNAADYRYLIAMNAAGADFAAAVRNEQALFRSGFAGYGDSLDQVDHFTAAMQWNAALDLNERLAQTHANDTLLLAEISRQRSDIYSAQMDSAQALSQLIEAEYLLQQVVPDAQSRRLHVKVLLDMAVLQNKANDFQGALANAKKAQGITESSDSFNRALGFMVTGIIYQKAGAPKEAEETLRAAYELFLAYTNVHREEAGPVFAELIDAYAVAVKWFDRDKLYEELLQEAAAVRAQLSVYGLPYYRFEYARTLYTLGQKYMNVDVKIGPAEKAWTEAGALLEPLIKENVVLVGDLACDNYYKLAGCKSAFKKTAEAKAIFRKSLQVREALYAIAPATYARDLATVQIQNANFDAQDKDFEGAIRRLDVAEQKAKETGDKHMIGEINNFRDYLKEKINK</sequence>
<keyword evidence="1" id="KW-0732">Signal</keyword>
<dbReference type="RefSeq" id="WP_344824663.1">
    <property type="nucleotide sequence ID" value="NZ_BAABEZ010000022.1"/>
</dbReference>
<evidence type="ECO:0000256" key="1">
    <source>
        <dbReference type="SAM" id="SignalP"/>
    </source>
</evidence>
<feature type="signal peptide" evidence="1">
    <location>
        <begin position="1"/>
        <end position="20"/>
    </location>
</feature>
<feature type="chain" id="PRO_5046889672" description="Tetratricopeptide repeat protein" evidence="1">
    <location>
        <begin position="21"/>
        <end position="522"/>
    </location>
</feature>
<protein>
    <recommendedName>
        <fullName evidence="4">Tetratricopeptide repeat protein</fullName>
    </recommendedName>
</protein>
<proteinExistence type="predicted"/>